<comment type="function">
    <text evidence="13">Dioxygenase that catalyzes the conversion of the modified genomic base 5-methylcytosine (5mC) into 5-hydroxymethylcytosine (5hmC) and plays a key role in epigenetic chromatin reprogramming during embryonic development.</text>
</comment>
<comment type="catalytic activity">
    <reaction evidence="10 13">
        <text>a 5-formyl-2'-deoxycytidine in DNA + 2-oxoglutarate + O2 = a 5-carboxyl-2'-deoxycytidine in DNA + succinate + CO2 + H(+)</text>
        <dbReference type="Rhea" id="RHEA:53832"/>
        <dbReference type="Rhea" id="RHEA-COMP:13656"/>
        <dbReference type="Rhea" id="RHEA-COMP:13657"/>
        <dbReference type="ChEBI" id="CHEBI:15378"/>
        <dbReference type="ChEBI" id="CHEBI:15379"/>
        <dbReference type="ChEBI" id="CHEBI:16526"/>
        <dbReference type="ChEBI" id="CHEBI:16810"/>
        <dbReference type="ChEBI" id="CHEBI:30031"/>
        <dbReference type="ChEBI" id="CHEBI:137731"/>
        <dbReference type="ChEBI" id="CHEBI:137732"/>
        <dbReference type="EC" id="1.14.11.80"/>
    </reaction>
</comment>
<evidence type="ECO:0000259" key="15">
    <source>
        <dbReference type="PROSITE" id="PS51058"/>
    </source>
</evidence>
<dbReference type="SMART" id="SM01333">
    <property type="entry name" value="Tet_JBP"/>
    <property type="match status" value="1"/>
</dbReference>
<feature type="compositionally biased region" description="Low complexity" evidence="14">
    <location>
        <begin position="549"/>
        <end position="580"/>
    </location>
</feature>
<feature type="compositionally biased region" description="Polar residues" evidence="14">
    <location>
        <begin position="613"/>
        <end position="635"/>
    </location>
</feature>
<keyword evidence="9 13" id="KW-0408">Iron</keyword>
<feature type="region of interest" description="Disordered" evidence="14">
    <location>
        <begin position="536"/>
        <end position="643"/>
    </location>
</feature>
<feature type="compositionally biased region" description="Pro residues" evidence="14">
    <location>
        <begin position="8"/>
        <end position="26"/>
    </location>
</feature>
<keyword evidence="3" id="KW-0158">Chromosome</keyword>
<comment type="caution">
    <text evidence="16">The sequence shown here is derived from an EMBL/GenBank/DDBJ whole genome shotgun (WGS) entry which is preliminary data.</text>
</comment>
<evidence type="ECO:0000256" key="5">
    <source>
        <dbReference type="ARBA" id="ARBA00022771"/>
    </source>
</evidence>
<comment type="similarity">
    <text evidence="2 13">Belongs to the TET family.</text>
</comment>
<comment type="catalytic activity">
    <reaction evidence="11 13">
        <text>a 5-hydroxymethyl-2'-deoxycytidine in DNA + 2-oxoglutarate + O2 = a 5-formyl-2'-deoxycytidine in DNA + succinate + CO2 + H2O</text>
        <dbReference type="Rhea" id="RHEA:53828"/>
        <dbReference type="Rhea" id="RHEA-COMP:13315"/>
        <dbReference type="Rhea" id="RHEA-COMP:13656"/>
        <dbReference type="ChEBI" id="CHEBI:15377"/>
        <dbReference type="ChEBI" id="CHEBI:15379"/>
        <dbReference type="ChEBI" id="CHEBI:16526"/>
        <dbReference type="ChEBI" id="CHEBI:16810"/>
        <dbReference type="ChEBI" id="CHEBI:30031"/>
        <dbReference type="ChEBI" id="CHEBI:136731"/>
        <dbReference type="ChEBI" id="CHEBI:137731"/>
        <dbReference type="EC" id="1.14.11.80"/>
    </reaction>
</comment>
<keyword evidence="8 13" id="KW-0560">Oxidoreductase</keyword>
<dbReference type="GO" id="GO:0045944">
    <property type="term" value="P:positive regulation of transcription by RNA polymerase II"/>
    <property type="evidence" value="ECO:0007669"/>
    <property type="project" value="TreeGrafter"/>
</dbReference>
<dbReference type="InterPro" id="IPR040175">
    <property type="entry name" value="TET1/2/3"/>
</dbReference>
<dbReference type="GO" id="GO:0040029">
    <property type="term" value="P:epigenetic regulation of gene expression"/>
    <property type="evidence" value="ECO:0007669"/>
    <property type="project" value="InterPro"/>
</dbReference>
<evidence type="ECO:0000256" key="13">
    <source>
        <dbReference type="RuleBase" id="RU367064"/>
    </source>
</evidence>
<dbReference type="AlphaFoldDB" id="A0AA35TJG5"/>
<proteinExistence type="inferred from homology"/>
<evidence type="ECO:0000256" key="6">
    <source>
        <dbReference type="ARBA" id="ARBA00022833"/>
    </source>
</evidence>
<evidence type="ECO:0000256" key="11">
    <source>
        <dbReference type="ARBA" id="ARBA00049431"/>
    </source>
</evidence>
<keyword evidence="6 13" id="KW-0862">Zinc</keyword>
<feature type="compositionally biased region" description="Low complexity" evidence="14">
    <location>
        <begin position="65"/>
        <end position="76"/>
    </location>
</feature>
<evidence type="ECO:0000313" key="17">
    <source>
        <dbReference type="Proteomes" id="UP001174909"/>
    </source>
</evidence>
<comment type="catalytic activity">
    <reaction evidence="13">
        <text>a 5-methyl-2'-deoxycytidine in DNA + 2-oxoglutarate + O2 = a 5-hydroxymethyl-2'-deoxycytidine in DNA + succinate + CO2</text>
        <dbReference type="Rhea" id="RHEA:52636"/>
        <dbReference type="Rhea" id="RHEA-COMP:11370"/>
        <dbReference type="Rhea" id="RHEA-COMP:13315"/>
        <dbReference type="ChEBI" id="CHEBI:15379"/>
        <dbReference type="ChEBI" id="CHEBI:16526"/>
        <dbReference type="ChEBI" id="CHEBI:16810"/>
        <dbReference type="ChEBI" id="CHEBI:30031"/>
        <dbReference type="ChEBI" id="CHEBI:85454"/>
        <dbReference type="ChEBI" id="CHEBI:136731"/>
        <dbReference type="EC" id="1.14.11.80"/>
    </reaction>
</comment>
<evidence type="ECO:0000256" key="1">
    <source>
        <dbReference type="ARBA" id="ARBA00004286"/>
    </source>
</evidence>
<feature type="region of interest" description="Disordered" evidence="14">
    <location>
        <begin position="191"/>
        <end position="229"/>
    </location>
</feature>
<keyword evidence="4 13" id="KW-0479">Metal-binding</keyword>
<dbReference type="PANTHER" id="PTHR23358:SF6">
    <property type="entry name" value="METHYLCYTOSINE DIOXYGENASE TET"/>
    <property type="match status" value="1"/>
</dbReference>
<comment type="cofactor">
    <cofactor evidence="13">
        <name>Fe(2+)</name>
        <dbReference type="ChEBI" id="CHEBI:29033"/>
    </cofactor>
    <text evidence="13">Binds 1 Fe(2+) ion per subunit.</text>
</comment>
<reference evidence="16" key="1">
    <citation type="submission" date="2023-03" db="EMBL/GenBank/DDBJ databases">
        <authorList>
            <person name="Steffen K."/>
            <person name="Cardenas P."/>
        </authorList>
    </citation>
    <scope>NUCLEOTIDE SEQUENCE</scope>
</reference>
<comment type="subcellular location">
    <subcellularLocation>
        <location evidence="1">Chromosome</location>
    </subcellularLocation>
</comment>
<evidence type="ECO:0000256" key="9">
    <source>
        <dbReference type="ARBA" id="ARBA00023004"/>
    </source>
</evidence>
<keyword evidence="5 12" id="KW-0863">Zinc-finger</keyword>
<dbReference type="Proteomes" id="UP001174909">
    <property type="component" value="Unassembled WGS sequence"/>
</dbReference>
<keyword evidence="7 13" id="KW-0223">Dioxygenase</keyword>
<keyword evidence="17" id="KW-1185">Reference proteome</keyword>
<evidence type="ECO:0000256" key="3">
    <source>
        <dbReference type="ARBA" id="ARBA00022454"/>
    </source>
</evidence>
<dbReference type="EMBL" id="CASHTH010003789">
    <property type="protein sequence ID" value="CAI8049430.1"/>
    <property type="molecule type" value="Genomic_DNA"/>
</dbReference>
<gene>
    <name evidence="16" type="ORF">GBAR_LOCUS27213</name>
</gene>
<evidence type="ECO:0000256" key="8">
    <source>
        <dbReference type="ARBA" id="ARBA00023002"/>
    </source>
</evidence>
<evidence type="ECO:0000256" key="12">
    <source>
        <dbReference type="PROSITE-ProRule" id="PRU00509"/>
    </source>
</evidence>
<evidence type="ECO:0000256" key="14">
    <source>
        <dbReference type="SAM" id="MobiDB-lite"/>
    </source>
</evidence>
<evidence type="ECO:0000256" key="10">
    <source>
        <dbReference type="ARBA" id="ARBA00047840"/>
    </source>
</evidence>
<dbReference type="GO" id="GO:0003677">
    <property type="term" value="F:DNA binding"/>
    <property type="evidence" value="ECO:0007669"/>
    <property type="project" value="InterPro"/>
</dbReference>
<dbReference type="GO" id="GO:0141166">
    <property type="term" value="P:chromosomal 5-methylcytosine DNA demethylation pathway"/>
    <property type="evidence" value="ECO:0007669"/>
    <property type="project" value="UniProtKB-UniRule"/>
</dbReference>
<sequence>MASSGVIPLPPPPYPSIHYGPKPPWPRNGSLALLQKTGFLSPLRPGDQPPEKAEPLSPPPPTPGESPGAGTTSGESQSPLMTKKPKRTRRKRCEKCEGCRTKDNCGRCSVCTNPNSTNSICKHRRCEVLTRRRPSGSLQTPLSGVQRNLFSASSPLFPPEGLNGFRPSSSPFASPFASPFLSPFSLGPPVFSSLHQRERPPTPVKDPPPRRRKQASSYQPYKTPIKDPPPCGCPGSDEGFYYTHLGAAESPEALREMMENRFSVTGKQLRLLEISFTGIEAKTSEGCPTAEWIIRRPSKEELFLGLYRRHKGHHCSKIYTVVSIVLWEGISQPRAEQIYNHLTSTLPKYGMPTNRRCATNETKSCACQGTDLNTQGASYSFGCSWSVYYNGCKFGRSKIPRKFRLLDETQELPLENLIQTLASDLGPVYKWLAPDSYTNQVATQKAGQECRLGNGPEGEERPFSGITCCMDFCAHSHYDRQNMVHGGATVVCTILKKGVLQQEHSEDSEQLHVLPLYRLTNPPAESVDGIEVRPVESLIKPSPNPSRAPTPLTTTTTVTPHSSLPPHLLPHHPSSSLSSSGGRVKRELAEEAVLPSPGRAPQPHPPATPTTTLSHDLSTSVSSPAETPPRASSTRWQHDIVIE</sequence>
<evidence type="ECO:0000256" key="2">
    <source>
        <dbReference type="ARBA" id="ARBA00007502"/>
    </source>
</evidence>
<dbReference type="GO" id="GO:0070579">
    <property type="term" value="F:DNA 5-methylcytosine dioxygenase activity"/>
    <property type="evidence" value="ECO:0007669"/>
    <property type="project" value="UniProtKB-UniRule"/>
</dbReference>
<feature type="region of interest" description="Disordered" evidence="14">
    <location>
        <begin position="1"/>
        <end position="91"/>
    </location>
</feature>
<dbReference type="InterPro" id="IPR002857">
    <property type="entry name" value="Znf_CXXC"/>
</dbReference>
<name>A0AA35TJG5_GEOBA</name>
<feature type="compositionally biased region" description="Pro residues" evidence="14">
    <location>
        <begin position="598"/>
        <end position="608"/>
    </location>
</feature>
<dbReference type="PROSITE" id="PS51058">
    <property type="entry name" value="ZF_CXXC"/>
    <property type="match status" value="1"/>
</dbReference>
<feature type="domain" description="CXXC-type" evidence="15">
    <location>
        <begin position="86"/>
        <end position="127"/>
    </location>
</feature>
<evidence type="ECO:0000256" key="4">
    <source>
        <dbReference type="ARBA" id="ARBA00022723"/>
    </source>
</evidence>
<dbReference type="EC" id="1.14.11.80" evidence="13"/>
<dbReference type="InterPro" id="IPR046942">
    <property type="entry name" value="TET_oxygenase"/>
</dbReference>
<dbReference type="GO" id="GO:0005694">
    <property type="term" value="C:chromosome"/>
    <property type="evidence" value="ECO:0007669"/>
    <property type="project" value="UniProtKB-SubCell"/>
</dbReference>
<evidence type="ECO:0000313" key="16">
    <source>
        <dbReference type="EMBL" id="CAI8049430.1"/>
    </source>
</evidence>
<accession>A0AA35TJG5</accession>
<dbReference type="GO" id="GO:0008270">
    <property type="term" value="F:zinc ion binding"/>
    <property type="evidence" value="ECO:0007669"/>
    <property type="project" value="UniProtKB-UniRule"/>
</dbReference>
<comment type="cofactor">
    <cofactor evidence="13">
        <name>Zn(2+)</name>
        <dbReference type="ChEBI" id="CHEBI:29105"/>
    </cofactor>
    <text evidence="13">The zinc ions have a structural role.</text>
</comment>
<dbReference type="PANTHER" id="PTHR23358">
    <property type="entry name" value="METHYLCYTOSINE DIOXYGENASE TET"/>
    <property type="match status" value="1"/>
</dbReference>
<evidence type="ECO:0000256" key="7">
    <source>
        <dbReference type="ARBA" id="ARBA00022964"/>
    </source>
</evidence>
<protein>
    <recommendedName>
        <fullName evidence="13">Methylcytosine dioxygenase TET</fullName>
        <ecNumber evidence="13">1.14.11.80</ecNumber>
    </recommendedName>
</protein>
<organism evidence="16 17">
    <name type="scientific">Geodia barretti</name>
    <name type="common">Barrett's horny sponge</name>
    <dbReference type="NCBI Taxonomy" id="519541"/>
    <lineage>
        <taxon>Eukaryota</taxon>
        <taxon>Metazoa</taxon>
        <taxon>Porifera</taxon>
        <taxon>Demospongiae</taxon>
        <taxon>Heteroscleromorpha</taxon>
        <taxon>Tetractinellida</taxon>
        <taxon>Astrophorina</taxon>
        <taxon>Geodiidae</taxon>
        <taxon>Geodia</taxon>
    </lineage>
</organism>
<dbReference type="InterPro" id="IPR024779">
    <property type="entry name" value="2OGFeDO_JBP1/TET_oxygenase_dom"/>
</dbReference>
<dbReference type="GO" id="GO:0005634">
    <property type="term" value="C:nucleus"/>
    <property type="evidence" value="ECO:0007669"/>
    <property type="project" value="UniProtKB-UniRule"/>
</dbReference>
<dbReference type="Pfam" id="PF12851">
    <property type="entry name" value="Tet_JBP"/>
    <property type="match status" value="1"/>
</dbReference>